<gene>
    <name evidence="1" type="ORF">CARN7_1528</name>
</gene>
<organism evidence="1">
    <name type="scientific">mine drainage metagenome</name>
    <dbReference type="NCBI Taxonomy" id="410659"/>
    <lineage>
        <taxon>unclassified sequences</taxon>
        <taxon>metagenomes</taxon>
        <taxon>ecological metagenomes</taxon>
    </lineage>
</organism>
<name>E6QU11_9ZZZZ</name>
<accession>E6QU11</accession>
<comment type="caution">
    <text evidence="1">The sequence shown here is derived from an EMBL/GenBank/DDBJ whole genome shotgun (WGS) entry which is preliminary data.</text>
</comment>
<proteinExistence type="predicted"/>
<dbReference type="AlphaFoldDB" id="E6QU11"/>
<dbReference type="EMBL" id="CABR01000102">
    <property type="protein sequence ID" value="CBI10733.1"/>
    <property type="molecule type" value="Genomic_DNA"/>
</dbReference>
<evidence type="ECO:0000313" key="1">
    <source>
        <dbReference type="EMBL" id="CBI10733.1"/>
    </source>
</evidence>
<sequence length="34" mass="4024">MFYKKYNLAMHTLLHHLINEVDRLFVTACMLLSG</sequence>
<reference evidence="1" key="1">
    <citation type="submission" date="2009-10" db="EMBL/GenBank/DDBJ databases">
        <title>Diversity of trophic interactions inside an arsenic-rich microbial ecosystem.</title>
        <authorList>
            <person name="Bertin P.N."/>
            <person name="Heinrich-Salmeron A."/>
            <person name="Pelletier E."/>
            <person name="Goulhen-Chollet F."/>
            <person name="Arsene-Ploetze F."/>
            <person name="Gallien S."/>
            <person name="Calteau A."/>
            <person name="Vallenet D."/>
            <person name="Casiot C."/>
            <person name="Chane-Woon-Ming B."/>
            <person name="Giloteaux L."/>
            <person name="Barakat M."/>
            <person name="Bonnefoy V."/>
            <person name="Bruneel O."/>
            <person name="Chandler M."/>
            <person name="Cleiss J."/>
            <person name="Duran R."/>
            <person name="Elbaz-Poulichet F."/>
            <person name="Fonknechten N."/>
            <person name="Lauga B."/>
            <person name="Mornico D."/>
            <person name="Ortet P."/>
            <person name="Schaeffer C."/>
            <person name="Siguier P."/>
            <person name="Alexander Thil Smith A."/>
            <person name="Van Dorsselaer A."/>
            <person name="Weissenbach J."/>
            <person name="Medigue C."/>
            <person name="Le Paslier D."/>
        </authorList>
    </citation>
    <scope>NUCLEOTIDE SEQUENCE</scope>
</reference>
<protein>
    <submittedName>
        <fullName evidence="1">Uncharacterized protein</fullName>
    </submittedName>
</protein>